<gene>
    <name evidence="1" type="ORF">HX828_19580</name>
</gene>
<proteinExistence type="predicted"/>
<dbReference type="SUPFAM" id="SSF51735">
    <property type="entry name" value="NAD(P)-binding Rossmann-fold domains"/>
    <property type="match status" value="1"/>
</dbReference>
<evidence type="ECO:0000313" key="1">
    <source>
        <dbReference type="EMBL" id="NWE77774.1"/>
    </source>
</evidence>
<dbReference type="Gene3D" id="3.40.50.720">
    <property type="entry name" value="NAD(P)-binding Rossmann-like Domain"/>
    <property type="match status" value="1"/>
</dbReference>
<dbReference type="AlphaFoldDB" id="A0A7Y8FF36"/>
<dbReference type="RefSeq" id="WP_177115307.1">
    <property type="nucleotide sequence ID" value="NZ_JACARF010000023.1"/>
</dbReference>
<dbReference type="EMBL" id="JACARF010000023">
    <property type="protein sequence ID" value="NWE77774.1"/>
    <property type="molecule type" value="Genomic_DNA"/>
</dbReference>
<evidence type="ECO:0000313" key="2">
    <source>
        <dbReference type="Proteomes" id="UP000537188"/>
    </source>
</evidence>
<dbReference type="InterPro" id="IPR036291">
    <property type="entry name" value="NAD(P)-bd_dom_sf"/>
</dbReference>
<reference evidence="1 2" key="1">
    <citation type="submission" date="2020-04" db="EMBL/GenBank/DDBJ databases">
        <title>Molecular characterization of pseudomonads from Agaricus bisporus reveal novel blotch 2 pathogens in Western Europe.</title>
        <authorList>
            <person name="Taparia T."/>
            <person name="Krijger M."/>
            <person name="Haynes E."/>
            <person name="Elpinstone J.G."/>
            <person name="Noble R."/>
            <person name="Van Der Wolf J."/>
        </authorList>
    </citation>
    <scope>NUCLEOTIDE SEQUENCE [LARGE SCALE GENOMIC DNA]</scope>
    <source>
        <strain evidence="1 2">IPO3781</strain>
    </source>
</reference>
<name>A0A7Y8FF36_9PSED</name>
<comment type="caution">
    <text evidence="1">The sequence shown here is derived from an EMBL/GenBank/DDBJ whole genome shotgun (WGS) entry which is preliminary data.</text>
</comment>
<sequence>MAVTTGDATGVGDEIAIELAKRGASVAVTDIRPDRSKDVISRIQNNGYCSGLSSRCSRS</sequence>
<accession>A0A7Y8FF36</accession>
<organism evidence="1 2">
    <name type="scientific">Pseudomonas yamanorum</name>
    <dbReference type="NCBI Taxonomy" id="515393"/>
    <lineage>
        <taxon>Bacteria</taxon>
        <taxon>Pseudomonadati</taxon>
        <taxon>Pseudomonadota</taxon>
        <taxon>Gammaproteobacteria</taxon>
        <taxon>Pseudomonadales</taxon>
        <taxon>Pseudomonadaceae</taxon>
        <taxon>Pseudomonas</taxon>
    </lineage>
</organism>
<dbReference type="InterPro" id="IPR002347">
    <property type="entry name" value="SDR_fam"/>
</dbReference>
<protein>
    <submittedName>
        <fullName evidence="1">SDR family NAD(P)-dependent oxidoreductase</fullName>
    </submittedName>
</protein>
<dbReference type="Proteomes" id="UP000537188">
    <property type="component" value="Unassembled WGS sequence"/>
</dbReference>
<dbReference type="Pfam" id="PF00106">
    <property type="entry name" value="adh_short"/>
    <property type="match status" value="1"/>
</dbReference>